<dbReference type="GO" id="GO:0016787">
    <property type="term" value="F:hydrolase activity"/>
    <property type="evidence" value="ECO:0007669"/>
    <property type="project" value="UniProtKB-KW"/>
</dbReference>
<comment type="caution">
    <text evidence="3">The sequence shown here is derived from an EMBL/GenBank/DDBJ whole genome shotgun (WGS) entry which is preliminary data.</text>
</comment>
<dbReference type="PANTHER" id="PTHR37294">
    <property type="entry name" value="3'-5' EXORIBONUCLEASE YHAM"/>
    <property type="match status" value="1"/>
</dbReference>
<dbReference type="InterPro" id="IPR006674">
    <property type="entry name" value="HD_domain"/>
</dbReference>
<dbReference type="SUPFAM" id="SSF109604">
    <property type="entry name" value="HD-domain/PDEase-like"/>
    <property type="match status" value="1"/>
</dbReference>
<dbReference type="Gene3D" id="1.10.3210.10">
    <property type="entry name" value="Hypothetical protein af1432"/>
    <property type="match status" value="1"/>
</dbReference>
<dbReference type="PANTHER" id="PTHR37294:SF1">
    <property type="entry name" value="3'-5' EXORIBONUCLEASE YHAM"/>
    <property type="match status" value="1"/>
</dbReference>
<dbReference type="CDD" id="cd00077">
    <property type="entry name" value="HDc"/>
    <property type="match status" value="1"/>
</dbReference>
<dbReference type="PROSITE" id="PS51831">
    <property type="entry name" value="HD"/>
    <property type="match status" value="1"/>
</dbReference>
<dbReference type="NCBIfam" id="TIGR00277">
    <property type="entry name" value="HDIG"/>
    <property type="match status" value="1"/>
</dbReference>
<accession>A0A7C3IKP2</accession>
<dbReference type="EMBL" id="DSTX01000001">
    <property type="protein sequence ID" value="HFK19851.1"/>
    <property type="molecule type" value="Genomic_DNA"/>
</dbReference>
<evidence type="ECO:0000256" key="1">
    <source>
        <dbReference type="ARBA" id="ARBA00022801"/>
    </source>
</evidence>
<protein>
    <submittedName>
        <fullName evidence="3">HD domain-containing protein</fullName>
    </submittedName>
</protein>
<dbReference type="InterPro" id="IPR003607">
    <property type="entry name" value="HD/PDEase_dom"/>
</dbReference>
<sequence>MLLLNEQSLIEIAGEIKDSELREKVVSLLKDPRLTLIEFQNSVTPPFGKAPASKRRHHSYETGLVVHTYATTRVALACADILEGAYGVKVDRDVVIAASLLHDIFKYATYSQTYPGKYGRSKLGERMDHLSLILAELYVRKFPLDVIHAVAAHHGDASPIEPRTLEALIVHLADNLDAEMNDKAFFAAKDILRECVGVDLVTLPKEVSPFKVILAKKEGGCEEVRRRFSSLL</sequence>
<organism evidence="3">
    <name type="scientific">Candidatus Methanomethylicus mesodigestus</name>
    <dbReference type="NCBI Taxonomy" id="1867258"/>
    <lineage>
        <taxon>Archaea</taxon>
        <taxon>Thermoproteota</taxon>
        <taxon>Methanosuratincolia</taxon>
        <taxon>Candidatus Methanomethylicales</taxon>
        <taxon>Candidatus Methanomethylicaceae</taxon>
        <taxon>Candidatus Methanomethylicus</taxon>
    </lineage>
</organism>
<feature type="domain" description="HD" evidence="2">
    <location>
        <begin position="64"/>
        <end position="179"/>
    </location>
</feature>
<reference evidence="3" key="1">
    <citation type="journal article" date="2020" name="mSystems">
        <title>Genome- and Community-Level Interaction Insights into Carbon Utilization and Element Cycling Functions of Hydrothermarchaeota in Hydrothermal Sediment.</title>
        <authorList>
            <person name="Zhou Z."/>
            <person name="Liu Y."/>
            <person name="Xu W."/>
            <person name="Pan J."/>
            <person name="Luo Z.H."/>
            <person name="Li M."/>
        </authorList>
    </citation>
    <scope>NUCLEOTIDE SEQUENCE [LARGE SCALE GENOMIC DNA]</scope>
    <source>
        <strain evidence="3">SpSt-468</strain>
    </source>
</reference>
<keyword evidence="1" id="KW-0378">Hydrolase</keyword>
<proteinExistence type="predicted"/>
<evidence type="ECO:0000313" key="3">
    <source>
        <dbReference type="EMBL" id="HFK19851.1"/>
    </source>
</evidence>
<dbReference type="SMART" id="SM00471">
    <property type="entry name" value="HDc"/>
    <property type="match status" value="1"/>
</dbReference>
<dbReference type="GO" id="GO:0031125">
    <property type="term" value="P:rRNA 3'-end processing"/>
    <property type="evidence" value="ECO:0007669"/>
    <property type="project" value="TreeGrafter"/>
</dbReference>
<dbReference type="Pfam" id="PF01966">
    <property type="entry name" value="HD"/>
    <property type="match status" value="1"/>
</dbReference>
<dbReference type="AlphaFoldDB" id="A0A7C3IKP2"/>
<evidence type="ECO:0000259" key="2">
    <source>
        <dbReference type="PROSITE" id="PS51831"/>
    </source>
</evidence>
<name>A0A7C3IKP2_9CREN</name>
<dbReference type="InterPro" id="IPR050798">
    <property type="entry name" value="YhaM_exoribonuc/phosphodiest"/>
</dbReference>
<dbReference type="InterPro" id="IPR006675">
    <property type="entry name" value="HDIG_dom"/>
</dbReference>
<gene>
    <name evidence="3" type="ORF">ENS19_01065</name>
</gene>